<feature type="domain" description="Fungal lipase-type" evidence="1">
    <location>
        <begin position="78"/>
        <end position="210"/>
    </location>
</feature>
<organism evidence="2 3">
    <name type="scientific">Paramecium primaurelia</name>
    <dbReference type="NCBI Taxonomy" id="5886"/>
    <lineage>
        <taxon>Eukaryota</taxon>
        <taxon>Sar</taxon>
        <taxon>Alveolata</taxon>
        <taxon>Ciliophora</taxon>
        <taxon>Intramacronucleata</taxon>
        <taxon>Oligohymenophorea</taxon>
        <taxon>Peniculida</taxon>
        <taxon>Parameciidae</taxon>
        <taxon>Paramecium</taxon>
    </lineage>
</organism>
<protein>
    <recommendedName>
        <fullName evidence="1">Fungal lipase-type domain-containing protein</fullName>
    </recommendedName>
</protein>
<dbReference type="GO" id="GO:0006629">
    <property type="term" value="P:lipid metabolic process"/>
    <property type="evidence" value="ECO:0007669"/>
    <property type="project" value="InterPro"/>
</dbReference>
<accession>A0A8S1L7N2</accession>
<proteinExistence type="predicted"/>
<comment type="caution">
    <text evidence="2">The sequence shown here is derived from an EMBL/GenBank/DDBJ whole genome shotgun (WGS) entry which is preliminary data.</text>
</comment>
<dbReference type="PANTHER" id="PTHR45856:SF25">
    <property type="entry name" value="FUNGAL LIPASE-LIKE DOMAIN-CONTAINING PROTEIN"/>
    <property type="match status" value="1"/>
</dbReference>
<keyword evidence="3" id="KW-1185">Reference proteome</keyword>
<dbReference type="InterPro" id="IPR051218">
    <property type="entry name" value="Sec_MonoDiacylglyc_Lipase"/>
</dbReference>
<evidence type="ECO:0000313" key="2">
    <source>
        <dbReference type="EMBL" id="CAD8063469.1"/>
    </source>
</evidence>
<dbReference type="CDD" id="cd00519">
    <property type="entry name" value="Lipase_3"/>
    <property type="match status" value="1"/>
</dbReference>
<dbReference type="Proteomes" id="UP000688137">
    <property type="component" value="Unassembled WGS sequence"/>
</dbReference>
<dbReference type="OMA" id="MEPRRWL"/>
<reference evidence="2" key="1">
    <citation type="submission" date="2021-01" db="EMBL/GenBank/DDBJ databases">
        <authorList>
            <consortium name="Genoscope - CEA"/>
            <person name="William W."/>
        </authorList>
    </citation>
    <scope>NUCLEOTIDE SEQUENCE</scope>
</reference>
<dbReference type="InterPro" id="IPR002921">
    <property type="entry name" value="Fungal_lipase-type"/>
</dbReference>
<name>A0A8S1L7N2_PARPR</name>
<dbReference type="PANTHER" id="PTHR45856">
    <property type="entry name" value="ALPHA/BETA-HYDROLASES SUPERFAMILY PROTEIN"/>
    <property type="match status" value="1"/>
</dbReference>
<gene>
    <name evidence="2" type="ORF">PPRIM_AZ9-3.1.T0340345</name>
</gene>
<evidence type="ECO:0000313" key="3">
    <source>
        <dbReference type="Proteomes" id="UP000688137"/>
    </source>
</evidence>
<evidence type="ECO:0000259" key="1">
    <source>
        <dbReference type="Pfam" id="PF01764"/>
    </source>
</evidence>
<dbReference type="Pfam" id="PF01764">
    <property type="entry name" value="Lipase_3"/>
    <property type="match status" value="1"/>
</dbReference>
<dbReference type="AlphaFoldDB" id="A0A8S1L7N2"/>
<dbReference type="EMBL" id="CAJJDM010000033">
    <property type="protein sequence ID" value="CAD8063469.1"/>
    <property type="molecule type" value="Genomic_DNA"/>
</dbReference>
<sequence length="280" mass="32703">MFIIYLFSVVNAYFSKKLAHDLYLYTKIAVCDTQQIKEWNCGYFCDQHPDMDSIKVIESDKHGVLSYVGINQAENRIIVTFRSTQNLLNFINDLKFMKQDYPCSDCKVHSGFMESYLDIKDDLLKQVNDLSIQNPNAQLTITGHSLGAALATLAAIDLTNIGLYIHTFYIFGSPRVGNKAFAEYFSKKITTKDKARVTHFSDLVPHLPPQSLDYIHAVPEYWFNQDFKEYQQCEYSKFEDEKCSNSMWSHSIRDHRDYFNIKYRCNDSFYQKKTKEQIIL</sequence>